<name>A0A0F9VYD6_9ZZZZ</name>
<sequence>MATNVQRSAGRHSFDAYGFGDVLACKILHGREKRIMLVQACFDQDKNRHIKKMEDESRVGRWLRCGGLVMLHVWGKRVKPRPDVVSGWSLVFELAWVLEIDGKLLRDGKRARLPNMWHDRIKP</sequence>
<gene>
    <name evidence="1" type="ORF">LCGC14_0427380</name>
</gene>
<dbReference type="EMBL" id="LAZR01000397">
    <property type="protein sequence ID" value="KKN70743.1"/>
    <property type="molecule type" value="Genomic_DNA"/>
</dbReference>
<protein>
    <submittedName>
        <fullName evidence="1">Uncharacterized protein</fullName>
    </submittedName>
</protein>
<accession>A0A0F9VYD6</accession>
<reference evidence="1" key="1">
    <citation type="journal article" date="2015" name="Nature">
        <title>Complex archaea that bridge the gap between prokaryotes and eukaryotes.</title>
        <authorList>
            <person name="Spang A."/>
            <person name="Saw J.H."/>
            <person name="Jorgensen S.L."/>
            <person name="Zaremba-Niedzwiedzka K."/>
            <person name="Martijn J."/>
            <person name="Lind A.E."/>
            <person name="van Eijk R."/>
            <person name="Schleper C."/>
            <person name="Guy L."/>
            <person name="Ettema T.J."/>
        </authorList>
    </citation>
    <scope>NUCLEOTIDE SEQUENCE</scope>
</reference>
<dbReference type="AlphaFoldDB" id="A0A0F9VYD6"/>
<comment type="caution">
    <text evidence="1">The sequence shown here is derived from an EMBL/GenBank/DDBJ whole genome shotgun (WGS) entry which is preliminary data.</text>
</comment>
<organism evidence="1">
    <name type="scientific">marine sediment metagenome</name>
    <dbReference type="NCBI Taxonomy" id="412755"/>
    <lineage>
        <taxon>unclassified sequences</taxon>
        <taxon>metagenomes</taxon>
        <taxon>ecological metagenomes</taxon>
    </lineage>
</organism>
<evidence type="ECO:0000313" key="1">
    <source>
        <dbReference type="EMBL" id="KKN70743.1"/>
    </source>
</evidence>
<proteinExistence type="predicted"/>